<dbReference type="OrthoDB" id="5954824at2759"/>
<feature type="compositionally biased region" description="Basic residues" evidence="7">
    <location>
        <begin position="350"/>
        <end position="362"/>
    </location>
</feature>
<dbReference type="PROSITE" id="PS00658">
    <property type="entry name" value="FORK_HEAD_2"/>
    <property type="match status" value="1"/>
</dbReference>
<organism evidence="9 10">
    <name type="scientific">Sporormia fimetaria CBS 119925</name>
    <dbReference type="NCBI Taxonomy" id="1340428"/>
    <lineage>
        <taxon>Eukaryota</taxon>
        <taxon>Fungi</taxon>
        <taxon>Dikarya</taxon>
        <taxon>Ascomycota</taxon>
        <taxon>Pezizomycotina</taxon>
        <taxon>Dothideomycetes</taxon>
        <taxon>Pleosporomycetidae</taxon>
        <taxon>Pleosporales</taxon>
        <taxon>Sporormiaceae</taxon>
        <taxon>Sporormia</taxon>
    </lineage>
</organism>
<evidence type="ECO:0000313" key="10">
    <source>
        <dbReference type="Proteomes" id="UP000799440"/>
    </source>
</evidence>
<evidence type="ECO:0000256" key="7">
    <source>
        <dbReference type="SAM" id="MobiDB-lite"/>
    </source>
</evidence>
<evidence type="ECO:0000256" key="2">
    <source>
        <dbReference type="ARBA" id="ARBA00023015"/>
    </source>
</evidence>
<reference evidence="9" key="1">
    <citation type="journal article" date="2020" name="Stud. Mycol.">
        <title>101 Dothideomycetes genomes: a test case for predicting lifestyles and emergence of pathogens.</title>
        <authorList>
            <person name="Haridas S."/>
            <person name="Albert R."/>
            <person name="Binder M."/>
            <person name="Bloem J."/>
            <person name="Labutti K."/>
            <person name="Salamov A."/>
            <person name="Andreopoulos B."/>
            <person name="Baker S."/>
            <person name="Barry K."/>
            <person name="Bills G."/>
            <person name="Bluhm B."/>
            <person name="Cannon C."/>
            <person name="Castanera R."/>
            <person name="Culley D."/>
            <person name="Daum C."/>
            <person name="Ezra D."/>
            <person name="Gonzalez J."/>
            <person name="Henrissat B."/>
            <person name="Kuo A."/>
            <person name="Liang C."/>
            <person name="Lipzen A."/>
            <person name="Lutzoni F."/>
            <person name="Magnuson J."/>
            <person name="Mondo S."/>
            <person name="Nolan M."/>
            <person name="Ohm R."/>
            <person name="Pangilinan J."/>
            <person name="Park H.-J."/>
            <person name="Ramirez L."/>
            <person name="Alfaro M."/>
            <person name="Sun H."/>
            <person name="Tritt A."/>
            <person name="Yoshinaga Y."/>
            <person name="Zwiers L.-H."/>
            <person name="Turgeon B."/>
            <person name="Goodwin S."/>
            <person name="Spatafora J."/>
            <person name="Crous P."/>
            <person name="Grigoriev I."/>
        </authorList>
    </citation>
    <scope>NUCLEOTIDE SEQUENCE</scope>
    <source>
        <strain evidence="9">CBS 119925</strain>
    </source>
</reference>
<name>A0A6A6VCZ3_9PLEO</name>
<dbReference type="Gene3D" id="1.10.10.10">
    <property type="entry name" value="Winged helix-like DNA-binding domain superfamily/Winged helix DNA-binding domain"/>
    <property type="match status" value="1"/>
</dbReference>
<evidence type="ECO:0000259" key="8">
    <source>
        <dbReference type="PROSITE" id="PS50039"/>
    </source>
</evidence>
<accession>A0A6A6VCZ3</accession>
<dbReference type="InterPro" id="IPR030456">
    <property type="entry name" value="TF_fork_head_CS_2"/>
</dbReference>
<keyword evidence="2" id="KW-0805">Transcription regulation</keyword>
<keyword evidence="4" id="KW-0804">Transcription</keyword>
<protein>
    <recommendedName>
        <fullName evidence="8">Fork-head domain-containing protein</fullName>
    </recommendedName>
</protein>
<dbReference type="GO" id="GO:0005634">
    <property type="term" value="C:nucleus"/>
    <property type="evidence" value="ECO:0007669"/>
    <property type="project" value="UniProtKB-SubCell"/>
</dbReference>
<dbReference type="GO" id="GO:0000981">
    <property type="term" value="F:DNA-binding transcription factor activity, RNA polymerase II-specific"/>
    <property type="evidence" value="ECO:0007669"/>
    <property type="project" value="TreeGrafter"/>
</dbReference>
<proteinExistence type="predicted"/>
<dbReference type="SUPFAM" id="SSF46785">
    <property type="entry name" value="Winged helix' DNA-binding domain"/>
    <property type="match status" value="1"/>
</dbReference>
<dbReference type="InterPro" id="IPR001766">
    <property type="entry name" value="Fork_head_dom"/>
</dbReference>
<dbReference type="PROSITE" id="PS50039">
    <property type="entry name" value="FORK_HEAD_3"/>
    <property type="match status" value="1"/>
</dbReference>
<dbReference type="PANTHER" id="PTHR45881">
    <property type="entry name" value="CHECKPOINT SUPPRESSOR 1-LIKE, ISOFORM A-RELATED"/>
    <property type="match status" value="1"/>
</dbReference>
<evidence type="ECO:0000256" key="5">
    <source>
        <dbReference type="ARBA" id="ARBA00023242"/>
    </source>
</evidence>
<feature type="region of interest" description="Disordered" evidence="7">
    <location>
        <begin position="1"/>
        <end position="20"/>
    </location>
</feature>
<dbReference type="EMBL" id="MU006569">
    <property type="protein sequence ID" value="KAF2748435.1"/>
    <property type="molecule type" value="Genomic_DNA"/>
</dbReference>
<dbReference type="Proteomes" id="UP000799440">
    <property type="component" value="Unassembled WGS sequence"/>
</dbReference>
<feature type="compositionally biased region" description="Basic residues" evidence="7">
    <location>
        <begin position="380"/>
        <end position="390"/>
    </location>
</feature>
<evidence type="ECO:0000256" key="6">
    <source>
        <dbReference type="PROSITE-ProRule" id="PRU00089"/>
    </source>
</evidence>
<dbReference type="SMART" id="SM00339">
    <property type="entry name" value="FH"/>
    <property type="match status" value="1"/>
</dbReference>
<dbReference type="InterPro" id="IPR036390">
    <property type="entry name" value="WH_DNA-bd_sf"/>
</dbReference>
<feature type="region of interest" description="Disordered" evidence="7">
    <location>
        <begin position="525"/>
        <end position="561"/>
    </location>
</feature>
<feature type="region of interest" description="Disordered" evidence="7">
    <location>
        <begin position="346"/>
        <end position="402"/>
    </location>
</feature>
<feature type="DNA-binding region" description="Fork-head" evidence="6">
    <location>
        <begin position="260"/>
        <end position="356"/>
    </location>
</feature>
<evidence type="ECO:0000256" key="4">
    <source>
        <dbReference type="ARBA" id="ARBA00023163"/>
    </source>
</evidence>
<keyword evidence="5 6" id="KW-0539">Nucleus</keyword>
<dbReference type="AlphaFoldDB" id="A0A6A6VCZ3"/>
<evidence type="ECO:0000256" key="1">
    <source>
        <dbReference type="ARBA" id="ARBA00004123"/>
    </source>
</evidence>
<evidence type="ECO:0000313" key="9">
    <source>
        <dbReference type="EMBL" id="KAF2748435.1"/>
    </source>
</evidence>
<sequence length="579" mass="63401">MALPHPQSPQRSLSGDHPDGGLSALPQKEFFCTPLPLLSSASPNPFYIPTAMTTALQEPMHSDEDQPNAANGLLALRDQSALQWPGAYDLGYAHTNDLGAFRTDHSPMSAQYLQGTEAAFQYRINGLPYSNNYSLSYPMLGLEQASCPRSYSSGLGIFNHSDNGSTTESYPPSAYVINPPTTHETIDSQGHPPSSQFSLFTPETSTGSSPNIKLEDYPYSFYSDSPYGSEAGTRCSTPYSETPMTPIMKPGEYPENTTVDKEQPYAQLIYRALMEAPGHTMVLRDIYKWFIKNTNKADNTETKGWQNSIRHNLSMNGAFEKVDIPGEDSRKGFMWRLTDEAIREGVKSTTRYRSKQPHKRQQRTSNPLPQRVASGSRGGHASRRASRLRRSQRESHYRPDPYTMCRSVPVGYDGSYNAPVVLDQYPLSPLGYGYSAPGNVPLAPGSANLQYHAHNPTSNPPTSLDCWDSAPSSSNSSVVGLNSPLIGSAALNAAAYPSTPYATSTYAASPLSLPYDTAAYSLRPQDDEPLFYPNPTGVDSPTPSPPASEPRTPEWDGGMCMGGGAEPYLFEDVSERYEE</sequence>
<comment type="subcellular location">
    <subcellularLocation>
        <location evidence="1 6">Nucleus</location>
    </subcellularLocation>
</comment>
<dbReference type="PANTHER" id="PTHR45881:SF5">
    <property type="entry name" value="FORK-HEAD DOMAIN-CONTAINING PROTEIN"/>
    <property type="match status" value="1"/>
</dbReference>
<keyword evidence="3 6" id="KW-0238">DNA-binding</keyword>
<gene>
    <name evidence="9" type="ORF">M011DRAFT_348779</name>
</gene>
<dbReference type="Pfam" id="PF00250">
    <property type="entry name" value="Forkhead"/>
    <property type="match status" value="1"/>
</dbReference>
<keyword evidence="10" id="KW-1185">Reference proteome</keyword>
<dbReference type="InterPro" id="IPR036388">
    <property type="entry name" value="WH-like_DNA-bd_sf"/>
</dbReference>
<evidence type="ECO:0000256" key="3">
    <source>
        <dbReference type="ARBA" id="ARBA00023125"/>
    </source>
</evidence>
<dbReference type="GO" id="GO:0000978">
    <property type="term" value="F:RNA polymerase II cis-regulatory region sequence-specific DNA binding"/>
    <property type="evidence" value="ECO:0007669"/>
    <property type="project" value="TreeGrafter"/>
</dbReference>
<feature type="domain" description="Fork-head" evidence="8">
    <location>
        <begin position="260"/>
        <end position="356"/>
    </location>
</feature>